<dbReference type="InterPro" id="IPR022909">
    <property type="entry name" value="Ribosomal_uL10_arc"/>
</dbReference>
<keyword evidence="5 6" id="KW-0687">Ribonucleoprotein</keyword>
<keyword evidence="3 6" id="KW-0694">RNA-binding</keyword>
<keyword evidence="4 6" id="KW-0689">Ribosomal protein</keyword>
<dbReference type="GO" id="GO:0002181">
    <property type="term" value="P:cytoplasmic translation"/>
    <property type="evidence" value="ECO:0007669"/>
    <property type="project" value="TreeGrafter"/>
</dbReference>
<dbReference type="SUPFAM" id="SSF160369">
    <property type="entry name" value="Ribosomal protein L10-like"/>
    <property type="match status" value="1"/>
</dbReference>
<protein>
    <recommendedName>
        <fullName evidence="6">Large ribosomal subunit protein uL10</fullName>
    </recommendedName>
    <alternativeName>
        <fullName evidence="6">Acidic ribosomal protein P0 homolog</fullName>
    </alternativeName>
</protein>
<accession>A0A7C0X3H6</accession>
<dbReference type="Pfam" id="PF00466">
    <property type="entry name" value="Ribosomal_L10"/>
    <property type="match status" value="1"/>
</dbReference>
<dbReference type="Pfam" id="PF17777">
    <property type="entry name" value="RL10P_insert"/>
    <property type="match status" value="1"/>
</dbReference>
<dbReference type="GO" id="GO:0003735">
    <property type="term" value="F:structural constituent of ribosome"/>
    <property type="evidence" value="ECO:0007669"/>
    <property type="project" value="TreeGrafter"/>
</dbReference>
<dbReference type="HAMAP" id="MF_00280">
    <property type="entry name" value="Ribosomal_uL10_arch"/>
    <property type="match status" value="1"/>
</dbReference>
<comment type="similarity">
    <text evidence="1 6">Belongs to the universal ribosomal protein uL10 family.</text>
</comment>
<evidence type="ECO:0000256" key="7">
    <source>
        <dbReference type="SAM" id="MobiDB-lite"/>
    </source>
</evidence>
<evidence type="ECO:0000256" key="5">
    <source>
        <dbReference type="ARBA" id="ARBA00023274"/>
    </source>
</evidence>
<evidence type="ECO:0000256" key="4">
    <source>
        <dbReference type="ARBA" id="ARBA00022980"/>
    </source>
</evidence>
<comment type="caution">
    <text evidence="9">The sequence shown here is derived from an EMBL/GenBank/DDBJ whole genome shotgun (WGS) entry which is preliminary data.</text>
</comment>
<proteinExistence type="inferred from homology"/>
<feature type="domain" description="Large ribosomal subunit protein uL10-like insertion" evidence="8">
    <location>
        <begin position="113"/>
        <end position="182"/>
    </location>
</feature>
<dbReference type="GO" id="GO:0070180">
    <property type="term" value="F:large ribosomal subunit rRNA binding"/>
    <property type="evidence" value="ECO:0007669"/>
    <property type="project" value="UniProtKB-UniRule"/>
</dbReference>
<dbReference type="Proteomes" id="UP000885863">
    <property type="component" value="Unassembled WGS sequence"/>
</dbReference>
<dbReference type="InterPro" id="IPR050323">
    <property type="entry name" value="Ribosomal_protein_uL10"/>
</dbReference>
<dbReference type="InterPro" id="IPR043141">
    <property type="entry name" value="Ribosomal_uL10-like_sf"/>
</dbReference>
<name>A0A7C0X3H6_9EURY</name>
<dbReference type="PANTHER" id="PTHR45699">
    <property type="entry name" value="60S ACIDIC RIBOSOMAL PROTEIN P0"/>
    <property type="match status" value="1"/>
</dbReference>
<dbReference type="EMBL" id="DQZR01000294">
    <property type="protein sequence ID" value="HDM36984.1"/>
    <property type="molecule type" value="Genomic_DNA"/>
</dbReference>
<dbReference type="PANTHER" id="PTHR45699:SF3">
    <property type="entry name" value="LARGE RIBOSOMAL SUBUNIT PROTEIN UL10"/>
    <property type="match status" value="1"/>
</dbReference>
<dbReference type="InterPro" id="IPR043164">
    <property type="entry name" value="Ribosomal_uL10-like_insert_sf"/>
</dbReference>
<dbReference type="Gene3D" id="3.90.105.20">
    <property type="match status" value="1"/>
</dbReference>
<evidence type="ECO:0000256" key="3">
    <source>
        <dbReference type="ARBA" id="ARBA00022884"/>
    </source>
</evidence>
<dbReference type="InterPro" id="IPR040637">
    <property type="entry name" value="Ribosomal_uL10-like_insert"/>
</dbReference>
<dbReference type="AlphaFoldDB" id="A0A7C0X3H6"/>
<evidence type="ECO:0000259" key="8">
    <source>
        <dbReference type="Pfam" id="PF17777"/>
    </source>
</evidence>
<feature type="compositionally biased region" description="Basic and acidic residues" evidence="7">
    <location>
        <begin position="307"/>
        <end position="317"/>
    </location>
</feature>
<dbReference type="GO" id="GO:0000027">
    <property type="term" value="P:ribosomal large subunit assembly"/>
    <property type="evidence" value="ECO:0007669"/>
    <property type="project" value="TreeGrafter"/>
</dbReference>
<feature type="compositionally biased region" description="Acidic residues" evidence="7">
    <location>
        <begin position="318"/>
        <end position="331"/>
    </location>
</feature>
<dbReference type="CDD" id="cd05795">
    <property type="entry name" value="Ribosomal_P0_L10e"/>
    <property type="match status" value="1"/>
</dbReference>
<sequence>MAEMHHTRRIPQWKVDEVAEIKRLAREYGVFGLVGIRGISSRQIQKIREETRGELVVKVSRNNLIRRALEELGEDVSKMGDYIEDQTAIVYSNLNPFKLYRLLESMKVPAPIKGGTISPVDITIEKGPTPFNPGPIVGELQKAGIPAAIERGKVVIKSTTTVVKEGDLVSNELARMLARLEIYPLTVGLDLRAVYDGEHIFLPDMLRIDEEATKEELRRGYANAFNLALACAYPTRETIVPLIQKAFKDGCTLAIEGAIPAPEVIGDLIRRAHSDLLKIASLLLGTDALDDDLRGTLSYIPPVKEEKAEEMAEKETIEPEEEEEEVEEEDAAVGLSSLFG</sequence>
<dbReference type="Gene3D" id="6.10.140.760">
    <property type="match status" value="1"/>
</dbReference>
<comment type="function">
    <text evidence="6">Forms part of the ribosomal stalk, playing a central role in the interaction of the ribosome with GTP-bound translation factors.</text>
</comment>
<evidence type="ECO:0000256" key="6">
    <source>
        <dbReference type="HAMAP-Rule" id="MF_00280"/>
    </source>
</evidence>
<evidence type="ECO:0000256" key="1">
    <source>
        <dbReference type="ARBA" id="ARBA00008889"/>
    </source>
</evidence>
<gene>
    <name evidence="6" type="primary">rpl10</name>
    <name evidence="6" type="synonym">rplP0</name>
    <name evidence="9" type="ORF">ENG09_07080</name>
</gene>
<organism evidence="9">
    <name type="scientific">Candidatus Syntropharchaeum butanivorans</name>
    <dbReference type="NCBI Taxonomy" id="1839936"/>
    <lineage>
        <taxon>Archaea</taxon>
        <taxon>Methanobacteriati</taxon>
        <taxon>Methanobacteriota</taxon>
        <taxon>Stenosarchaea group</taxon>
        <taxon>Methanomicrobia</taxon>
        <taxon>Methanosarcinales</taxon>
        <taxon>ANME-2 cluster</taxon>
        <taxon>Candidatus Syntropharchaeum</taxon>
    </lineage>
</organism>
<evidence type="ECO:0000256" key="2">
    <source>
        <dbReference type="ARBA" id="ARBA00022730"/>
    </source>
</evidence>
<dbReference type="InterPro" id="IPR001790">
    <property type="entry name" value="Ribosomal_uL10"/>
</dbReference>
<dbReference type="GO" id="GO:0022625">
    <property type="term" value="C:cytosolic large ribosomal subunit"/>
    <property type="evidence" value="ECO:0007669"/>
    <property type="project" value="TreeGrafter"/>
</dbReference>
<dbReference type="NCBIfam" id="NF003098">
    <property type="entry name" value="PRK04019.1-5"/>
    <property type="match status" value="1"/>
</dbReference>
<reference evidence="9" key="1">
    <citation type="journal article" date="2020" name="mSystems">
        <title>Genome- and Community-Level Interaction Insights into Carbon Utilization and Element Cycling Functions of Hydrothermarchaeota in Hydrothermal Sediment.</title>
        <authorList>
            <person name="Zhou Z."/>
            <person name="Liu Y."/>
            <person name="Xu W."/>
            <person name="Pan J."/>
            <person name="Luo Z.H."/>
            <person name="Li M."/>
        </authorList>
    </citation>
    <scope>NUCLEOTIDE SEQUENCE [LARGE SCALE GENOMIC DNA]</scope>
    <source>
        <strain evidence="9">HyVt-185</strain>
    </source>
</reference>
<evidence type="ECO:0000313" key="9">
    <source>
        <dbReference type="EMBL" id="HDM36984.1"/>
    </source>
</evidence>
<dbReference type="Gene3D" id="3.30.70.1730">
    <property type="match status" value="1"/>
</dbReference>
<comment type="subunit">
    <text evidence="6">Part of the 50S ribosomal subunit. Forms part of the ribosomal stalk which helps the ribosome interact with GTP-bound translation factors. Forms a heptameric L10(L12)2(L12)2(L12)2 complex, where L10 forms an elongated spine to which the L12 dimers bind in a sequential fashion.</text>
</comment>
<keyword evidence="2 6" id="KW-0699">rRNA-binding</keyword>
<feature type="region of interest" description="Disordered" evidence="7">
    <location>
        <begin position="307"/>
        <end position="340"/>
    </location>
</feature>